<dbReference type="AlphaFoldDB" id="A0A6D2HMX0"/>
<organism evidence="2 3">
    <name type="scientific">Microthlaspi erraticum</name>
    <dbReference type="NCBI Taxonomy" id="1685480"/>
    <lineage>
        <taxon>Eukaryota</taxon>
        <taxon>Viridiplantae</taxon>
        <taxon>Streptophyta</taxon>
        <taxon>Embryophyta</taxon>
        <taxon>Tracheophyta</taxon>
        <taxon>Spermatophyta</taxon>
        <taxon>Magnoliopsida</taxon>
        <taxon>eudicotyledons</taxon>
        <taxon>Gunneridae</taxon>
        <taxon>Pentapetalae</taxon>
        <taxon>rosids</taxon>
        <taxon>malvids</taxon>
        <taxon>Brassicales</taxon>
        <taxon>Brassicaceae</taxon>
        <taxon>Coluteocarpeae</taxon>
        <taxon>Microthlaspi</taxon>
    </lineage>
</organism>
<protein>
    <submittedName>
        <fullName evidence="2">Uncharacterized protein</fullName>
    </submittedName>
</protein>
<keyword evidence="3" id="KW-1185">Reference proteome</keyword>
<dbReference type="Proteomes" id="UP000467841">
    <property type="component" value="Unassembled WGS sequence"/>
</dbReference>
<dbReference type="EMBL" id="CACVBM020000333">
    <property type="protein sequence ID" value="CAA7017930.1"/>
    <property type="molecule type" value="Genomic_DNA"/>
</dbReference>
<feature type="compositionally biased region" description="Basic and acidic residues" evidence="1">
    <location>
        <begin position="126"/>
        <end position="143"/>
    </location>
</feature>
<evidence type="ECO:0000256" key="1">
    <source>
        <dbReference type="SAM" id="MobiDB-lite"/>
    </source>
</evidence>
<feature type="region of interest" description="Disordered" evidence="1">
    <location>
        <begin position="126"/>
        <end position="178"/>
    </location>
</feature>
<evidence type="ECO:0000313" key="3">
    <source>
        <dbReference type="Proteomes" id="UP000467841"/>
    </source>
</evidence>
<name>A0A6D2HMX0_9BRAS</name>
<comment type="caution">
    <text evidence="2">The sequence shown here is derived from an EMBL/GenBank/DDBJ whole genome shotgun (WGS) entry which is preliminary data.</text>
</comment>
<accession>A0A6D2HMX0</accession>
<reference evidence="2" key="1">
    <citation type="submission" date="2020-01" db="EMBL/GenBank/DDBJ databases">
        <authorList>
            <person name="Mishra B."/>
        </authorList>
    </citation>
    <scope>NUCLEOTIDE SEQUENCE [LARGE SCALE GENOMIC DNA]</scope>
</reference>
<feature type="region of interest" description="Disordered" evidence="1">
    <location>
        <begin position="1"/>
        <end position="20"/>
    </location>
</feature>
<evidence type="ECO:0000313" key="2">
    <source>
        <dbReference type="EMBL" id="CAA7017930.1"/>
    </source>
</evidence>
<gene>
    <name evidence="2" type="ORF">MERR_LOCUS5165</name>
</gene>
<proteinExistence type="predicted"/>
<sequence length="178" mass="20668">MREIQPQFNPGGIEKQFGRSRTQLARVNKEISTSQPLSRPESTNQATMLDHLPNGTTEVHQTSQATSKHHFGRQIQKIGREKCLLREIDEGSSIRPTAMHRMADELKTSRRREHRWKLILWSPKNTKEEERKETIEQIRDGQRNHIPKPLARTTKDLRIHTFKSPQTSQGATKHKVGR</sequence>